<sequence length="123" mass="13482">MCIFSSRCWLTTVLSSAVPSRHARRASAWRPRAAAPPSAALQACSLGSWVHLTARGLVRISRRWLQMSCEQEQLGVLLLRGEAVRAPPAEKPTFQRPIGSPGFTLSHLGPHDAVAFTQRVLLD</sequence>
<gene>
    <name evidence="1" type="ORF">mMyoMyo1_008278</name>
</gene>
<comment type="caution">
    <text evidence="1">The sequence shown here is derived from an EMBL/GenBank/DDBJ whole genome shotgun (WGS) entry which is preliminary data.</text>
</comment>
<dbReference type="Proteomes" id="UP000527355">
    <property type="component" value="Unassembled WGS sequence"/>
</dbReference>
<dbReference type="AlphaFoldDB" id="A0A7J7VI31"/>
<protein>
    <submittedName>
        <fullName evidence="1">Uncharacterized protein</fullName>
    </submittedName>
</protein>
<keyword evidence="2" id="KW-1185">Reference proteome</keyword>
<evidence type="ECO:0000313" key="1">
    <source>
        <dbReference type="EMBL" id="KAF6324812.1"/>
    </source>
</evidence>
<proteinExistence type="predicted"/>
<accession>A0A7J7VI31</accession>
<reference evidence="1 2" key="1">
    <citation type="journal article" date="2020" name="Nature">
        <title>Six reference-quality genomes reveal evolution of bat adaptations.</title>
        <authorList>
            <person name="Jebb D."/>
            <person name="Huang Z."/>
            <person name="Pippel M."/>
            <person name="Hughes G.M."/>
            <person name="Lavrichenko K."/>
            <person name="Devanna P."/>
            <person name="Winkler S."/>
            <person name="Jermiin L.S."/>
            <person name="Skirmuntt E.C."/>
            <person name="Katzourakis A."/>
            <person name="Burkitt-Gray L."/>
            <person name="Ray D.A."/>
            <person name="Sullivan K.A.M."/>
            <person name="Roscito J.G."/>
            <person name="Kirilenko B.M."/>
            <person name="Davalos L.M."/>
            <person name="Corthals A.P."/>
            <person name="Power M.L."/>
            <person name="Jones G."/>
            <person name="Ransome R.D."/>
            <person name="Dechmann D.K.N."/>
            <person name="Locatelli A.G."/>
            <person name="Puechmaille S.J."/>
            <person name="Fedrigo O."/>
            <person name="Jarvis E.D."/>
            <person name="Hiller M."/>
            <person name="Vernes S.C."/>
            <person name="Myers E.W."/>
            <person name="Teeling E.C."/>
        </authorList>
    </citation>
    <scope>NUCLEOTIDE SEQUENCE [LARGE SCALE GENOMIC DNA]</scope>
    <source>
        <strain evidence="1">MMyoMyo1</strain>
        <tissue evidence="1">Flight muscle</tissue>
    </source>
</reference>
<organism evidence="1 2">
    <name type="scientific">Myotis myotis</name>
    <name type="common">Greater mouse-eared bat</name>
    <name type="synonym">Vespertilio myotis</name>
    <dbReference type="NCBI Taxonomy" id="51298"/>
    <lineage>
        <taxon>Eukaryota</taxon>
        <taxon>Metazoa</taxon>
        <taxon>Chordata</taxon>
        <taxon>Craniata</taxon>
        <taxon>Vertebrata</taxon>
        <taxon>Euteleostomi</taxon>
        <taxon>Mammalia</taxon>
        <taxon>Eutheria</taxon>
        <taxon>Laurasiatheria</taxon>
        <taxon>Chiroptera</taxon>
        <taxon>Yangochiroptera</taxon>
        <taxon>Vespertilionidae</taxon>
        <taxon>Myotis</taxon>
    </lineage>
</organism>
<name>A0A7J7VI31_MYOMY</name>
<evidence type="ECO:0000313" key="2">
    <source>
        <dbReference type="Proteomes" id="UP000527355"/>
    </source>
</evidence>
<dbReference type="EMBL" id="JABWUV010000010">
    <property type="protein sequence ID" value="KAF6324812.1"/>
    <property type="molecule type" value="Genomic_DNA"/>
</dbReference>